<organism evidence="11 12">
    <name type="scientific">Hanseniaspora osmophila</name>
    <dbReference type="NCBI Taxonomy" id="56408"/>
    <lineage>
        <taxon>Eukaryota</taxon>
        <taxon>Fungi</taxon>
        <taxon>Dikarya</taxon>
        <taxon>Ascomycota</taxon>
        <taxon>Saccharomycotina</taxon>
        <taxon>Saccharomycetes</taxon>
        <taxon>Saccharomycodales</taxon>
        <taxon>Saccharomycodaceae</taxon>
        <taxon>Hanseniaspora</taxon>
    </lineage>
</organism>
<gene>
    <name evidence="11" type="ORF">AWRI3579_g2011</name>
</gene>
<comment type="caution">
    <text evidence="11">The sequence shown here is derived from an EMBL/GenBank/DDBJ whole genome shotgun (WGS) entry which is preliminary data.</text>
</comment>
<dbReference type="STRING" id="56408.A0A1E5RDK8"/>
<dbReference type="OrthoDB" id="1601at2759"/>
<reference evidence="12" key="1">
    <citation type="journal article" date="2016" name="Genome Announc.">
        <title>Genome sequences of three species of Hanseniaspora isolated from spontaneous wine fermentations.</title>
        <authorList>
            <person name="Sternes P.R."/>
            <person name="Lee D."/>
            <person name="Kutyna D.R."/>
            <person name="Borneman A.R."/>
        </authorList>
    </citation>
    <scope>NUCLEOTIDE SEQUENCE [LARGE SCALE GENOMIC DNA]</scope>
    <source>
        <strain evidence="12">AWRI3579</strain>
    </source>
</reference>
<dbReference type="GO" id="GO:0005459">
    <property type="term" value="F:UDP-galactose transmembrane transporter activity"/>
    <property type="evidence" value="ECO:0007669"/>
    <property type="project" value="TreeGrafter"/>
</dbReference>
<dbReference type="SUPFAM" id="SSF103481">
    <property type="entry name" value="Multidrug resistance efflux transporter EmrE"/>
    <property type="match status" value="1"/>
</dbReference>
<protein>
    <recommendedName>
        <fullName evidence="9">UDP-galactose transporter homolog 1</fullName>
    </recommendedName>
</protein>
<dbReference type="InParanoid" id="A0A1E5RDK8"/>
<dbReference type="FunCoup" id="A0A1E5RDK8">
    <property type="interactions" value="470"/>
</dbReference>
<dbReference type="EMBL" id="LPNM01000007">
    <property type="protein sequence ID" value="OEJ84966.1"/>
    <property type="molecule type" value="Genomic_DNA"/>
</dbReference>
<evidence type="ECO:0000256" key="3">
    <source>
        <dbReference type="ARBA" id="ARBA00022448"/>
    </source>
</evidence>
<evidence type="ECO:0000256" key="7">
    <source>
        <dbReference type="ARBA" id="ARBA00022989"/>
    </source>
</evidence>
<evidence type="ECO:0000313" key="11">
    <source>
        <dbReference type="EMBL" id="OEJ84966.1"/>
    </source>
</evidence>
<evidence type="ECO:0000256" key="6">
    <source>
        <dbReference type="ARBA" id="ARBA00022824"/>
    </source>
</evidence>
<keyword evidence="4" id="KW-0762">Sugar transport</keyword>
<keyword evidence="8 10" id="KW-0472">Membrane</keyword>
<name>A0A1E5RDK8_9ASCO</name>
<dbReference type="PANTHER" id="PTHR10778:SF10">
    <property type="entry name" value="SOLUTE CARRIER FAMILY 35 MEMBER B1"/>
    <property type="match status" value="1"/>
</dbReference>
<evidence type="ECO:0000256" key="2">
    <source>
        <dbReference type="ARBA" id="ARBA00010694"/>
    </source>
</evidence>
<keyword evidence="12" id="KW-1185">Reference proteome</keyword>
<comment type="subcellular location">
    <subcellularLocation>
        <location evidence="1">Endoplasmic reticulum membrane</location>
        <topology evidence="1">Multi-pass membrane protein</topology>
    </subcellularLocation>
</comment>
<dbReference type="PANTHER" id="PTHR10778">
    <property type="entry name" value="SOLUTE CARRIER FAMILY 35 MEMBER B"/>
    <property type="match status" value="1"/>
</dbReference>
<proteinExistence type="inferred from homology"/>
<keyword evidence="7 10" id="KW-1133">Transmembrane helix</keyword>
<comment type="similarity">
    <text evidence="2">Belongs to the nucleotide-sugar transporter family. SLC35B subfamily.</text>
</comment>
<evidence type="ECO:0000256" key="1">
    <source>
        <dbReference type="ARBA" id="ARBA00004477"/>
    </source>
</evidence>
<evidence type="ECO:0000256" key="4">
    <source>
        <dbReference type="ARBA" id="ARBA00022597"/>
    </source>
</evidence>
<dbReference type="Pfam" id="PF08449">
    <property type="entry name" value="UAA"/>
    <property type="match status" value="1"/>
</dbReference>
<sequence length="355" mass="39349">MPKPHNLQLIFLIAGIYSAFLTWGLVQEPLTTKTFPNSNEQFRFPFVISSAQSLVASLFGLIYLKWTGNKNTLSFKQLLKECYPFVALLSLTQSLSSPLATYSLKYIPYLTFQLSKTCKLIPVILVHLVIYKTKIPKKKQIVALIVTLGVTIFTMSNMKNKKTNTNENNVLQTTGNNALLSSASGYLLLGCSLICDGLTNATQDSMLKKQPKITGAHLMVLCNAAILFWNAVYLAVIDQQQLTNSWNVLRMDFNAISTLLATYAVCGALGQIFIFQTLSKFGSIILIMVTVTRKMVSMALSIVVYGHQLNRLQYIGILIVFAGITYEALAKRTASNGKALTSKSVSEEQTKKKKN</sequence>
<keyword evidence="6" id="KW-0256">Endoplasmic reticulum</keyword>
<feature type="transmembrane region" description="Helical" evidence="10">
    <location>
        <begin position="256"/>
        <end position="275"/>
    </location>
</feature>
<feature type="transmembrane region" description="Helical" evidence="10">
    <location>
        <begin position="216"/>
        <end position="236"/>
    </location>
</feature>
<dbReference type="InterPro" id="IPR037185">
    <property type="entry name" value="EmrE-like"/>
</dbReference>
<feature type="transmembrane region" description="Helical" evidence="10">
    <location>
        <begin position="178"/>
        <end position="195"/>
    </location>
</feature>
<feature type="transmembrane region" description="Helical" evidence="10">
    <location>
        <begin position="141"/>
        <end position="158"/>
    </location>
</feature>
<feature type="transmembrane region" description="Helical" evidence="10">
    <location>
        <begin position="312"/>
        <end position="329"/>
    </location>
</feature>
<evidence type="ECO:0000256" key="8">
    <source>
        <dbReference type="ARBA" id="ARBA00023136"/>
    </source>
</evidence>
<dbReference type="InterPro" id="IPR013657">
    <property type="entry name" value="SCL35B1-4/HUT1"/>
</dbReference>
<evidence type="ECO:0000256" key="5">
    <source>
        <dbReference type="ARBA" id="ARBA00022692"/>
    </source>
</evidence>
<evidence type="ECO:0000256" key="9">
    <source>
        <dbReference type="ARBA" id="ARBA00041103"/>
    </source>
</evidence>
<feature type="transmembrane region" description="Helical" evidence="10">
    <location>
        <begin position="46"/>
        <end position="64"/>
    </location>
</feature>
<feature type="transmembrane region" description="Helical" evidence="10">
    <location>
        <begin position="7"/>
        <end position="26"/>
    </location>
</feature>
<dbReference type="AlphaFoldDB" id="A0A1E5RDK8"/>
<keyword evidence="5 10" id="KW-0812">Transmembrane</keyword>
<dbReference type="Proteomes" id="UP000095728">
    <property type="component" value="Unassembled WGS sequence"/>
</dbReference>
<dbReference type="GO" id="GO:0000139">
    <property type="term" value="C:Golgi membrane"/>
    <property type="evidence" value="ECO:0007669"/>
    <property type="project" value="TreeGrafter"/>
</dbReference>
<keyword evidence="3" id="KW-0813">Transport</keyword>
<dbReference type="GO" id="GO:0005789">
    <property type="term" value="C:endoplasmic reticulum membrane"/>
    <property type="evidence" value="ECO:0007669"/>
    <property type="project" value="UniProtKB-SubCell"/>
</dbReference>
<dbReference type="GO" id="GO:0005460">
    <property type="term" value="F:UDP-glucose transmembrane transporter activity"/>
    <property type="evidence" value="ECO:0007669"/>
    <property type="project" value="TreeGrafter"/>
</dbReference>
<feature type="transmembrane region" description="Helical" evidence="10">
    <location>
        <begin position="284"/>
        <end position="306"/>
    </location>
</feature>
<evidence type="ECO:0000256" key="10">
    <source>
        <dbReference type="SAM" id="Phobius"/>
    </source>
</evidence>
<evidence type="ECO:0000313" key="12">
    <source>
        <dbReference type="Proteomes" id="UP000095728"/>
    </source>
</evidence>
<accession>A0A1E5RDK8</accession>